<evidence type="ECO:0000313" key="9">
    <source>
        <dbReference type="Proteomes" id="UP000272888"/>
    </source>
</evidence>
<dbReference type="InterPro" id="IPR017039">
    <property type="entry name" value="Virul_fac_BrkB"/>
</dbReference>
<evidence type="ECO:0000256" key="4">
    <source>
        <dbReference type="ARBA" id="ARBA00022989"/>
    </source>
</evidence>
<evidence type="ECO:0000256" key="3">
    <source>
        <dbReference type="ARBA" id="ARBA00022692"/>
    </source>
</evidence>
<keyword evidence="5 7" id="KW-0472">Membrane</keyword>
<evidence type="ECO:0000313" key="8">
    <source>
        <dbReference type="EMBL" id="RKH68400.1"/>
    </source>
</evidence>
<comment type="subcellular location">
    <subcellularLocation>
        <location evidence="1">Cell membrane</location>
        <topology evidence="1">Multi-pass membrane protein</topology>
    </subcellularLocation>
</comment>
<feature type="region of interest" description="Disordered" evidence="6">
    <location>
        <begin position="285"/>
        <end position="308"/>
    </location>
</feature>
<keyword evidence="4 7" id="KW-1133">Transmembrane helix</keyword>
<dbReference type="AlphaFoldDB" id="A0A3A8QNE3"/>
<dbReference type="PANTHER" id="PTHR30213">
    <property type="entry name" value="INNER MEMBRANE PROTEIN YHJD"/>
    <property type="match status" value="1"/>
</dbReference>
<evidence type="ECO:0000256" key="7">
    <source>
        <dbReference type="SAM" id="Phobius"/>
    </source>
</evidence>
<proteinExistence type="predicted"/>
<comment type="caution">
    <text evidence="8">The sequence shown here is derived from an EMBL/GenBank/DDBJ whole genome shotgun (WGS) entry which is preliminary data.</text>
</comment>
<dbReference type="Pfam" id="PF03631">
    <property type="entry name" value="Virul_fac_BrkB"/>
    <property type="match status" value="1"/>
</dbReference>
<accession>A0A3A8QNE3</accession>
<name>A0A3A8QNE3_9BACT</name>
<feature type="transmembrane region" description="Helical" evidence="7">
    <location>
        <begin position="29"/>
        <end position="53"/>
    </location>
</feature>
<feature type="transmembrane region" description="Helical" evidence="7">
    <location>
        <begin position="91"/>
        <end position="112"/>
    </location>
</feature>
<dbReference type="EMBL" id="RAWB01000007">
    <property type="protein sequence ID" value="RKH68400.1"/>
    <property type="molecule type" value="Genomic_DNA"/>
</dbReference>
<protein>
    <submittedName>
        <fullName evidence="8">YihY/virulence factor BrkB family protein</fullName>
    </submittedName>
</protein>
<organism evidence="8 9">
    <name type="scientific">Corallococcus llansteffanensis</name>
    <dbReference type="NCBI Taxonomy" id="2316731"/>
    <lineage>
        <taxon>Bacteria</taxon>
        <taxon>Pseudomonadati</taxon>
        <taxon>Myxococcota</taxon>
        <taxon>Myxococcia</taxon>
        <taxon>Myxococcales</taxon>
        <taxon>Cystobacterineae</taxon>
        <taxon>Myxococcaceae</taxon>
        <taxon>Corallococcus</taxon>
    </lineage>
</organism>
<keyword evidence="9" id="KW-1185">Reference proteome</keyword>
<evidence type="ECO:0000256" key="6">
    <source>
        <dbReference type="SAM" id="MobiDB-lite"/>
    </source>
</evidence>
<feature type="compositionally biased region" description="Basic and acidic residues" evidence="6">
    <location>
        <begin position="299"/>
        <end position="308"/>
    </location>
</feature>
<feature type="transmembrane region" description="Helical" evidence="7">
    <location>
        <begin position="213"/>
        <end position="234"/>
    </location>
</feature>
<dbReference type="PIRSF" id="PIRSF035875">
    <property type="entry name" value="RNase_BN"/>
    <property type="match status" value="1"/>
</dbReference>
<dbReference type="RefSeq" id="WP_120641585.1">
    <property type="nucleotide sequence ID" value="NZ_RAWB01000007.1"/>
</dbReference>
<gene>
    <name evidence="8" type="ORF">D7V93_01295</name>
</gene>
<feature type="transmembrane region" description="Helical" evidence="7">
    <location>
        <begin position="241"/>
        <end position="258"/>
    </location>
</feature>
<reference evidence="9" key="1">
    <citation type="submission" date="2018-09" db="EMBL/GenBank/DDBJ databases">
        <authorList>
            <person name="Livingstone P.G."/>
            <person name="Whitworth D.E."/>
        </authorList>
    </citation>
    <scope>NUCLEOTIDE SEQUENCE [LARGE SCALE GENOMIC DNA]</scope>
    <source>
        <strain evidence="9">CA051B</strain>
    </source>
</reference>
<dbReference type="Proteomes" id="UP000272888">
    <property type="component" value="Unassembled WGS sequence"/>
</dbReference>
<dbReference type="PANTHER" id="PTHR30213:SF1">
    <property type="entry name" value="INNER MEMBRANE PROTEIN YHJD"/>
    <property type="match status" value="1"/>
</dbReference>
<dbReference type="NCBIfam" id="TIGR00765">
    <property type="entry name" value="yihY_not_rbn"/>
    <property type="match status" value="1"/>
</dbReference>
<keyword evidence="3 7" id="KW-0812">Transmembrane</keyword>
<keyword evidence="2" id="KW-1003">Cell membrane</keyword>
<evidence type="ECO:0000256" key="1">
    <source>
        <dbReference type="ARBA" id="ARBA00004651"/>
    </source>
</evidence>
<sequence>MRPHHVGSLLKQTLSEWVDDNVPAQAAALAYYTLFSVAPMLIIAIAVAGLVFGQEAAQGEIQKQLQSLIGDAGAKVIEDLVASASKPRSGILATVVGLLVLAFAATGVFAQLQDSLNTIWKVKKKPMNGVLAFVRQRLLSFAMVLGIGFLLLVSLVLSAALSAAGTFLMGLMPGWETVLQLVNLAIAFCVTTVLFAMIYKVLPDTRVAWKDVWLGAAVTSFLFSLGKLGIGLYLGKSSVSSAYGAAGSFAVLLLWVYYSSQLLFLGAEFTQVYSRWLGSRRAERQSAQASQESQAARRAGPDRTERPA</sequence>
<feature type="compositionally biased region" description="Low complexity" evidence="6">
    <location>
        <begin position="285"/>
        <end position="298"/>
    </location>
</feature>
<evidence type="ECO:0000256" key="5">
    <source>
        <dbReference type="ARBA" id="ARBA00023136"/>
    </source>
</evidence>
<evidence type="ECO:0000256" key="2">
    <source>
        <dbReference type="ARBA" id="ARBA00022475"/>
    </source>
</evidence>
<dbReference type="GO" id="GO:0005886">
    <property type="term" value="C:plasma membrane"/>
    <property type="evidence" value="ECO:0007669"/>
    <property type="project" value="UniProtKB-SubCell"/>
</dbReference>
<feature type="transmembrane region" description="Helical" evidence="7">
    <location>
        <begin position="141"/>
        <end position="169"/>
    </location>
</feature>
<feature type="transmembrane region" description="Helical" evidence="7">
    <location>
        <begin position="181"/>
        <end position="201"/>
    </location>
</feature>